<proteinExistence type="inferred from homology"/>
<keyword evidence="3" id="KW-0862">Zinc</keyword>
<dbReference type="GO" id="GO:0016813">
    <property type="term" value="F:hydrolase activity, acting on carbon-nitrogen (but not peptide) bonds, in linear amidines"/>
    <property type="evidence" value="ECO:0007669"/>
    <property type="project" value="InterPro"/>
</dbReference>
<dbReference type="EMBL" id="CP038015">
    <property type="protein sequence ID" value="QBP41804.1"/>
    <property type="molecule type" value="Genomic_DNA"/>
</dbReference>
<dbReference type="PANTHER" id="PTHR32494:SF5">
    <property type="entry name" value="ALLANTOATE AMIDOHYDROLASE"/>
    <property type="match status" value="1"/>
</dbReference>
<feature type="binding site" evidence="3">
    <location>
        <position position="101"/>
    </location>
    <ligand>
        <name>Zn(2+)</name>
        <dbReference type="ChEBI" id="CHEBI:29105"/>
        <label>1</label>
    </ligand>
</feature>
<dbReference type="InterPro" id="IPR010158">
    <property type="entry name" value="Amidase_Cbmase"/>
</dbReference>
<dbReference type="InterPro" id="IPR011650">
    <property type="entry name" value="Peptidase_M20_dimer"/>
</dbReference>
<comment type="cofactor">
    <cofactor evidence="3">
        <name>Zn(2+)</name>
        <dbReference type="ChEBI" id="CHEBI:29105"/>
    </cofactor>
    <text evidence="3">Binds 2 Zn(2+) ions per subunit.</text>
</comment>
<accession>A0A4P6ZZR6</accession>
<feature type="binding site" evidence="3">
    <location>
        <position position="112"/>
    </location>
    <ligand>
        <name>Zn(2+)</name>
        <dbReference type="ChEBI" id="CHEBI:29105"/>
        <label>2</label>
    </ligand>
</feature>
<dbReference type="NCBIfam" id="NF006771">
    <property type="entry name" value="PRK09290.1-5"/>
    <property type="match status" value="1"/>
</dbReference>
<dbReference type="Gene3D" id="3.30.70.360">
    <property type="match status" value="1"/>
</dbReference>
<evidence type="ECO:0000259" key="4">
    <source>
        <dbReference type="Pfam" id="PF07687"/>
    </source>
</evidence>
<dbReference type="PANTHER" id="PTHR32494">
    <property type="entry name" value="ALLANTOATE DEIMINASE-RELATED"/>
    <property type="match status" value="1"/>
</dbReference>
<dbReference type="CDD" id="cd03884">
    <property type="entry name" value="M20_bAS"/>
    <property type="match status" value="1"/>
</dbReference>
<reference evidence="5 6" key="1">
    <citation type="submission" date="2019-03" db="EMBL/GenBank/DDBJ databases">
        <title>Complete genome sequence of Paenisporosarcina antarctica CGMCC 1.6503T.</title>
        <authorList>
            <person name="Rong J.-C."/>
            <person name="Chi N.-Y."/>
            <person name="Zhang Q.-F."/>
        </authorList>
    </citation>
    <scope>NUCLEOTIDE SEQUENCE [LARGE SCALE GENOMIC DNA]</scope>
    <source>
        <strain evidence="5 6">CGMCC 1.6503</strain>
    </source>
</reference>
<feature type="binding site" evidence="3">
    <location>
        <position position="212"/>
    </location>
    <ligand>
        <name>Zn(2+)</name>
        <dbReference type="ChEBI" id="CHEBI:29105"/>
        <label>1</label>
    </ligand>
</feature>
<dbReference type="NCBIfam" id="TIGR01879">
    <property type="entry name" value="hydantase"/>
    <property type="match status" value="1"/>
</dbReference>
<dbReference type="Proteomes" id="UP000294292">
    <property type="component" value="Chromosome"/>
</dbReference>
<dbReference type="Pfam" id="PF07687">
    <property type="entry name" value="M20_dimer"/>
    <property type="match status" value="1"/>
</dbReference>
<feature type="domain" description="Peptidase M20 dimerisation" evidence="4">
    <location>
        <begin position="234"/>
        <end position="332"/>
    </location>
</feature>
<keyword evidence="3" id="KW-0479">Metal-binding</keyword>
<evidence type="ECO:0000256" key="1">
    <source>
        <dbReference type="ARBA" id="ARBA00006153"/>
    </source>
</evidence>
<feature type="binding site" evidence="3">
    <location>
        <position position="404"/>
    </location>
    <ligand>
        <name>Zn(2+)</name>
        <dbReference type="ChEBI" id="CHEBI:29105"/>
        <label>2</label>
    </ligand>
</feature>
<evidence type="ECO:0000313" key="6">
    <source>
        <dbReference type="Proteomes" id="UP000294292"/>
    </source>
</evidence>
<sequence>MTEQYNLQQALLSDYDQTWSKNGISGERIAKRLHELSKIGLTSQNGVSRVGFSPLEQQAKVLVMDWMKNAGMTVTQDGAGNVVGRIAGQYTNIPSIASGSHVDSVPEGGHFDGPLGVIAALEVVEAWKGHGIIPLKPYEVYVFTDEEGTRFSGGLTGSRAMTGVIDMNNQVTLKDEDGLTFEEVLATTGKTLEGFTKAKRTNLGIERFIEIHIEQGKKLENANLPVGIVKGIAGPSWIEFVFEGKAGHAGNTPMDDRQDALTAASELILNIEKAPSMVSATSVATVGKIQVEPNGANVIPGKVSLITDIRDINEKTRDQIVSNIVNKAQEIAISRNINVTITEKMRTPPVPIGEEMTKMLNGVFNDMKIEKQYLVSGAGHDAMMLGALIPVAMIFVRSKNGVSHNPAEWTTLTDCTISAHVLKQAIEKCMEL</sequence>
<dbReference type="InterPro" id="IPR002933">
    <property type="entry name" value="Peptidase_M20"/>
</dbReference>
<feature type="binding site" evidence="3">
    <location>
        <position position="112"/>
    </location>
    <ligand>
        <name>Zn(2+)</name>
        <dbReference type="ChEBI" id="CHEBI:29105"/>
        <label>1</label>
    </ligand>
</feature>
<comment type="similarity">
    <text evidence="1">Belongs to the peptidase M20 family.</text>
</comment>
<evidence type="ECO:0000313" key="5">
    <source>
        <dbReference type="EMBL" id="QBP41804.1"/>
    </source>
</evidence>
<organism evidence="5 6">
    <name type="scientific">Paenisporosarcina antarctica</name>
    <dbReference type="NCBI Taxonomy" id="417367"/>
    <lineage>
        <taxon>Bacteria</taxon>
        <taxon>Bacillati</taxon>
        <taxon>Bacillota</taxon>
        <taxon>Bacilli</taxon>
        <taxon>Bacillales</taxon>
        <taxon>Caryophanaceae</taxon>
        <taxon>Paenisporosarcina</taxon>
    </lineage>
</organism>
<feature type="binding site" evidence="3">
    <location>
        <position position="147"/>
    </location>
    <ligand>
        <name>Zn(2+)</name>
        <dbReference type="ChEBI" id="CHEBI:29105"/>
        <label>2</label>
    </ligand>
</feature>
<dbReference type="RefSeq" id="WP_134210377.1">
    <property type="nucleotide sequence ID" value="NZ_CP038015.1"/>
</dbReference>
<dbReference type="SUPFAM" id="SSF55031">
    <property type="entry name" value="Bacterial exopeptidase dimerisation domain"/>
    <property type="match status" value="1"/>
</dbReference>
<dbReference type="AlphaFoldDB" id="A0A4P6ZZR6"/>
<dbReference type="KEGG" id="panc:E2636_11880"/>
<dbReference type="GO" id="GO:0046872">
    <property type="term" value="F:metal ion binding"/>
    <property type="evidence" value="ECO:0007669"/>
    <property type="project" value="UniProtKB-KW"/>
</dbReference>
<keyword evidence="6" id="KW-1185">Reference proteome</keyword>
<gene>
    <name evidence="5" type="ORF">E2636_11880</name>
</gene>
<keyword evidence="2 5" id="KW-0378">Hydrolase</keyword>
<evidence type="ECO:0000256" key="3">
    <source>
        <dbReference type="PIRSR" id="PIRSR001235-1"/>
    </source>
</evidence>
<dbReference type="Gene3D" id="3.40.630.10">
    <property type="entry name" value="Zn peptidases"/>
    <property type="match status" value="1"/>
</dbReference>
<dbReference type="Pfam" id="PF01546">
    <property type="entry name" value="Peptidase_M20"/>
    <property type="match status" value="1"/>
</dbReference>
<evidence type="ECO:0000256" key="2">
    <source>
        <dbReference type="ARBA" id="ARBA00022801"/>
    </source>
</evidence>
<dbReference type="PIRSF" id="PIRSF001235">
    <property type="entry name" value="Amidase_carbamoylase"/>
    <property type="match status" value="1"/>
</dbReference>
<dbReference type="OrthoDB" id="9808195at2"/>
<dbReference type="InterPro" id="IPR036264">
    <property type="entry name" value="Bact_exopeptidase_dim_dom"/>
</dbReference>
<name>A0A4P6ZZR6_9BACL</name>
<protein>
    <submittedName>
        <fullName evidence="5">Zn-dependent hydrolase</fullName>
    </submittedName>
</protein>
<dbReference type="SUPFAM" id="SSF53187">
    <property type="entry name" value="Zn-dependent exopeptidases"/>
    <property type="match status" value="1"/>
</dbReference>